<dbReference type="PANTHER" id="PTHR15511">
    <property type="entry name" value="TUMOR NECROSIS FACTOR RECEPTOR SUPERFAMILY MEMBER 13B"/>
    <property type="match status" value="1"/>
</dbReference>
<evidence type="ECO:0000259" key="2">
    <source>
        <dbReference type="Pfam" id="PF09305"/>
    </source>
</evidence>
<keyword evidence="4" id="KW-0675">Receptor</keyword>
<feature type="domain" description="TACI cysteine-rich" evidence="2">
    <location>
        <begin position="39"/>
        <end position="78"/>
    </location>
</feature>
<feature type="region of interest" description="Disordered" evidence="1">
    <location>
        <begin position="85"/>
        <end position="115"/>
    </location>
</feature>
<keyword evidence="3" id="KW-1185">Reference proteome</keyword>
<dbReference type="Gene3D" id="4.10.1290.10">
    <property type="entry name" value="Tumor necrosis factor receptor superfamily"/>
    <property type="match status" value="2"/>
</dbReference>
<dbReference type="GO" id="GO:0005886">
    <property type="term" value="C:plasma membrane"/>
    <property type="evidence" value="ECO:0007669"/>
    <property type="project" value="InterPro"/>
</dbReference>
<evidence type="ECO:0000256" key="1">
    <source>
        <dbReference type="SAM" id="MobiDB-lite"/>
    </source>
</evidence>
<sequence length="165" mass="18701">MGSCPKEQYWNPLLHRCISCKLNCDHQNLSTCVAFCKSLKCPKEPGKYYYDHLLRKCVSCVSTCGQHPKQCTYFCENKLRSQTNLPPELRRQQTGEMDTKADNSGRYQGSEHGVLEAGTGKSPKVSLISGLGHHPLAFWLKSLPNPALHRFLHLKFTRQLVHSEA</sequence>
<dbReference type="RefSeq" id="XP_012871791.1">
    <property type="nucleotide sequence ID" value="XM_013016337.1"/>
</dbReference>
<evidence type="ECO:0000313" key="4">
    <source>
        <dbReference type="RefSeq" id="XP_012871791.1"/>
    </source>
</evidence>
<feature type="compositionally biased region" description="Basic and acidic residues" evidence="1">
    <location>
        <begin position="88"/>
        <end position="103"/>
    </location>
</feature>
<proteinExistence type="predicted"/>
<dbReference type="InterPro" id="IPR022317">
    <property type="entry name" value="TNFR_13B"/>
</dbReference>
<dbReference type="CTD" id="23495"/>
<reference evidence="4" key="1">
    <citation type="submission" date="2025-08" db="UniProtKB">
        <authorList>
            <consortium name="RefSeq"/>
        </authorList>
    </citation>
    <scope>IDENTIFICATION</scope>
    <source>
        <tissue evidence="4">Kidney</tissue>
    </source>
</reference>
<dbReference type="InterPro" id="IPR015384">
    <property type="entry name" value="TACI_Cys-rich-dom"/>
</dbReference>
<dbReference type="AlphaFoldDB" id="A0A1S3F5C3"/>
<dbReference type="GO" id="GO:0001782">
    <property type="term" value="P:B cell homeostasis"/>
    <property type="evidence" value="ECO:0007669"/>
    <property type="project" value="TreeGrafter"/>
</dbReference>
<dbReference type="Pfam" id="PF09305">
    <property type="entry name" value="TACI-CRD2"/>
    <property type="match status" value="1"/>
</dbReference>
<dbReference type="STRING" id="10020.ENSDORP00000020003"/>
<dbReference type="GO" id="GO:0030889">
    <property type="term" value="P:negative regulation of B cell proliferation"/>
    <property type="evidence" value="ECO:0007669"/>
    <property type="project" value="TreeGrafter"/>
</dbReference>
<name>A0A1S3F5C3_DIPOR</name>
<dbReference type="InParanoid" id="A0A1S3F5C3"/>
<dbReference type="Proteomes" id="UP000081671">
    <property type="component" value="Unplaced"/>
</dbReference>
<accession>A0A1S3F5C3</accession>
<dbReference type="KEGG" id="dord:105985707"/>
<dbReference type="SUPFAM" id="SSF57586">
    <property type="entry name" value="TNF receptor-like"/>
    <property type="match status" value="2"/>
</dbReference>
<protein>
    <submittedName>
        <fullName evidence="4">Tumor necrosis factor receptor superfamily member 13B</fullName>
    </submittedName>
</protein>
<dbReference type="PANTHER" id="PTHR15511:SF2">
    <property type="entry name" value="TUMOR NECROSIS FACTOR RECEPTOR SUPERFAMILY MEMBER 13B"/>
    <property type="match status" value="1"/>
</dbReference>
<dbReference type="OrthoDB" id="9934669at2759"/>
<gene>
    <name evidence="4" type="primary">Tnfrsf13b</name>
</gene>
<evidence type="ECO:0000313" key="3">
    <source>
        <dbReference type="Proteomes" id="UP000081671"/>
    </source>
</evidence>
<dbReference type="GO" id="GO:0002244">
    <property type="term" value="P:hematopoietic progenitor cell differentiation"/>
    <property type="evidence" value="ECO:0007669"/>
    <property type="project" value="TreeGrafter"/>
</dbReference>
<dbReference type="FunFam" id="4.10.1290.10:FF:000001">
    <property type="entry name" value="Tumor necrosis factor receptor superfamily member 13B"/>
    <property type="match status" value="1"/>
</dbReference>
<dbReference type="GeneID" id="105985707"/>
<organism evidence="3 4">
    <name type="scientific">Dipodomys ordii</name>
    <name type="common">Ord's kangaroo rat</name>
    <dbReference type="NCBI Taxonomy" id="10020"/>
    <lineage>
        <taxon>Eukaryota</taxon>
        <taxon>Metazoa</taxon>
        <taxon>Chordata</taxon>
        <taxon>Craniata</taxon>
        <taxon>Vertebrata</taxon>
        <taxon>Euteleostomi</taxon>
        <taxon>Mammalia</taxon>
        <taxon>Eutheria</taxon>
        <taxon>Euarchontoglires</taxon>
        <taxon>Glires</taxon>
        <taxon>Rodentia</taxon>
        <taxon>Castorimorpha</taxon>
        <taxon>Heteromyidae</taxon>
        <taxon>Dipodomyinae</taxon>
        <taxon>Dipodomys</taxon>
    </lineage>
</organism>